<feature type="transmembrane region" description="Helical" evidence="1">
    <location>
        <begin position="148"/>
        <end position="168"/>
    </location>
</feature>
<evidence type="ECO:0000259" key="2">
    <source>
        <dbReference type="Pfam" id="PF01757"/>
    </source>
</evidence>
<accession>A0ABT8W7V8</accession>
<dbReference type="RefSeq" id="WP_303276861.1">
    <property type="nucleotide sequence ID" value="NZ_JAUOEK010000066.1"/>
</dbReference>
<keyword evidence="1" id="KW-0812">Transmembrane</keyword>
<organism evidence="3 4">
    <name type="scientific">Flavivirga aquimarina</name>
    <dbReference type="NCBI Taxonomy" id="2027862"/>
    <lineage>
        <taxon>Bacteria</taxon>
        <taxon>Pseudomonadati</taxon>
        <taxon>Bacteroidota</taxon>
        <taxon>Flavobacteriia</taxon>
        <taxon>Flavobacteriales</taxon>
        <taxon>Flavobacteriaceae</taxon>
        <taxon>Flavivirga</taxon>
    </lineage>
</organism>
<keyword evidence="3" id="KW-0012">Acyltransferase</keyword>
<dbReference type="InterPro" id="IPR002656">
    <property type="entry name" value="Acyl_transf_3_dom"/>
</dbReference>
<dbReference type="Proteomes" id="UP001176883">
    <property type="component" value="Unassembled WGS sequence"/>
</dbReference>
<feature type="transmembrane region" description="Helical" evidence="1">
    <location>
        <begin position="273"/>
        <end position="297"/>
    </location>
</feature>
<feature type="transmembrane region" description="Helical" evidence="1">
    <location>
        <begin position="236"/>
        <end position="253"/>
    </location>
</feature>
<keyword evidence="1" id="KW-1133">Transmembrane helix</keyword>
<dbReference type="EMBL" id="JAUOEK010000066">
    <property type="protein sequence ID" value="MDO5969176.1"/>
    <property type="molecule type" value="Genomic_DNA"/>
</dbReference>
<gene>
    <name evidence="3" type="ORF">Q4Q35_05085</name>
</gene>
<evidence type="ECO:0000313" key="3">
    <source>
        <dbReference type="EMBL" id="MDO5969176.1"/>
    </source>
</evidence>
<dbReference type="Pfam" id="PF01757">
    <property type="entry name" value="Acyl_transf_3"/>
    <property type="match status" value="1"/>
</dbReference>
<feature type="transmembrane region" description="Helical" evidence="1">
    <location>
        <begin position="174"/>
        <end position="192"/>
    </location>
</feature>
<keyword evidence="3" id="KW-0808">Transferase</keyword>
<dbReference type="PANTHER" id="PTHR37312:SF1">
    <property type="entry name" value="MEMBRANE-BOUND ACYLTRANSFERASE YKRP-RELATED"/>
    <property type="match status" value="1"/>
</dbReference>
<sequence>MNKSIIEKSRFNWIDQAKGLGIFLVIYAHNFPYLESYIYSFHMPLFFFISGMFHPKETNSKTIIHRAKSLLIPYFFWAFLLYLFWFFLGRHYGNSTTFNLDPIKSFIGIFYAQGGIQFMDWGIPLWFLPGIFLTFLLYSFLKVIKIKTIRYLVLITLISLGFLYPRYFDFKLPWSIDVACVSLVFYMSGNVLKEQLVKLNSNKLLIVMLFALILSLTIGFVNPKIDMYRAIYGNELLFIINGLTGTLFVLLFFKKFRILNFFAFLGKNTIVLLVMHFRALTFIKAILMVIGIQVFVFSEPIKFFISIFQVLLILPLIFLINKYAPIFNGKIKK</sequence>
<reference evidence="3" key="1">
    <citation type="submission" date="2023-07" db="EMBL/GenBank/DDBJ databases">
        <title>Two novel species in the genus Flavivirga.</title>
        <authorList>
            <person name="Kwon K."/>
        </authorList>
    </citation>
    <scope>NUCLEOTIDE SEQUENCE</scope>
    <source>
        <strain evidence="3">KCTC 52353</strain>
    </source>
</reference>
<keyword evidence="4" id="KW-1185">Reference proteome</keyword>
<feature type="transmembrane region" description="Helical" evidence="1">
    <location>
        <begin position="204"/>
        <end position="221"/>
    </location>
</feature>
<proteinExistence type="predicted"/>
<comment type="caution">
    <text evidence="3">The sequence shown here is derived from an EMBL/GenBank/DDBJ whole genome shotgun (WGS) entry which is preliminary data.</text>
</comment>
<protein>
    <submittedName>
        <fullName evidence="3">Acyltransferase family protein</fullName>
    </submittedName>
</protein>
<feature type="transmembrane region" description="Helical" evidence="1">
    <location>
        <begin position="67"/>
        <end position="88"/>
    </location>
</feature>
<dbReference type="PANTHER" id="PTHR37312">
    <property type="entry name" value="MEMBRANE-BOUND ACYLTRANSFERASE YKRP-RELATED"/>
    <property type="match status" value="1"/>
</dbReference>
<evidence type="ECO:0000313" key="4">
    <source>
        <dbReference type="Proteomes" id="UP001176883"/>
    </source>
</evidence>
<evidence type="ECO:0000256" key="1">
    <source>
        <dbReference type="SAM" id="Phobius"/>
    </source>
</evidence>
<name>A0ABT8W7V8_9FLAO</name>
<keyword evidence="1" id="KW-0472">Membrane</keyword>
<feature type="transmembrane region" description="Helical" evidence="1">
    <location>
        <begin position="303"/>
        <end position="324"/>
    </location>
</feature>
<dbReference type="GO" id="GO:0016746">
    <property type="term" value="F:acyltransferase activity"/>
    <property type="evidence" value="ECO:0007669"/>
    <property type="project" value="UniProtKB-KW"/>
</dbReference>
<dbReference type="InterPro" id="IPR052734">
    <property type="entry name" value="Nod_factor_acetyltransferase"/>
</dbReference>
<feature type="transmembrane region" description="Helical" evidence="1">
    <location>
        <begin position="123"/>
        <end position="141"/>
    </location>
</feature>
<feature type="domain" description="Acyltransferase 3" evidence="2">
    <location>
        <begin position="12"/>
        <end position="313"/>
    </location>
</feature>